<gene>
    <name evidence="7" type="ORF">OGATHE_002539</name>
</gene>
<dbReference type="SUPFAM" id="SSF55856">
    <property type="entry name" value="Cytochrome b5-like heme/steroid binding domain"/>
    <property type="match status" value="1"/>
</dbReference>
<dbReference type="FunFam" id="3.10.120.10:FF:000001">
    <property type="entry name" value="Cytochrome b5 reductase 4"/>
    <property type="match status" value="1"/>
</dbReference>
<dbReference type="GO" id="GO:0046872">
    <property type="term" value="F:metal ion binding"/>
    <property type="evidence" value="ECO:0007669"/>
    <property type="project" value="UniProtKB-UniRule"/>
</dbReference>
<comment type="similarity">
    <text evidence="4">Belongs to the cytochrome b5 family.</text>
</comment>
<evidence type="ECO:0000259" key="6">
    <source>
        <dbReference type="PROSITE" id="PS50255"/>
    </source>
</evidence>
<dbReference type="Proteomes" id="UP000788993">
    <property type="component" value="Unassembled WGS sequence"/>
</dbReference>
<keyword evidence="1 4" id="KW-0349">Heme</keyword>
<feature type="compositionally biased region" description="Basic and acidic residues" evidence="5">
    <location>
        <begin position="10"/>
        <end position="26"/>
    </location>
</feature>
<feature type="compositionally biased region" description="Polar residues" evidence="5">
    <location>
        <begin position="36"/>
        <end position="46"/>
    </location>
</feature>
<dbReference type="PROSITE" id="PS00191">
    <property type="entry name" value="CYTOCHROME_B5_1"/>
    <property type="match status" value="1"/>
</dbReference>
<dbReference type="EMBL" id="JAEUBD010000983">
    <property type="protein sequence ID" value="KAH3669727.1"/>
    <property type="molecule type" value="Genomic_DNA"/>
</dbReference>
<protein>
    <recommendedName>
        <fullName evidence="6">Cytochrome b5 heme-binding domain-containing protein</fullName>
    </recommendedName>
</protein>
<reference evidence="7" key="1">
    <citation type="journal article" date="2021" name="Open Biol.">
        <title>Shared evolutionary footprints suggest mitochondrial oxidative damage underlies multiple complex I losses in fungi.</title>
        <authorList>
            <person name="Schikora-Tamarit M.A."/>
            <person name="Marcet-Houben M."/>
            <person name="Nosek J."/>
            <person name="Gabaldon T."/>
        </authorList>
    </citation>
    <scope>NUCLEOTIDE SEQUENCE</scope>
    <source>
        <strain evidence="7">NCAIM Y.01608</strain>
    </source>
</reference>
<name>A0A9P8PD92_9ASCO</name>
<dbReference type="PROSITE" id="PS50255">
    <property type="entry name" value="CYTOCHROME_B5_2"/>
    <property type="match status" value="1"/>
</dbReference>
<dbReference type="GO" id="GO:0020037">
    <property type="term" value="F:heme binding"/>
    <property type="evidence" value="ECO:0007669"/>
    <property type="project" value="UniProtKB-UniRule"/>
</dbReference>
<evidence type="ECO:0000256" key="1">
    <source>
        <dbReference type="ARBA" id="ARBA00022617"/>
    </source>
</evidence>
<feature type="region of interest" description="Disordered" evidence="5">
    <location>
        <begin position="69"/>
        <end position="94"/>
    </location>
</feature>
<organism evidence="7 8">
    <name type="scientific">Ogataea polymorpha</name>
    <dbReference type="NCBI Taxonomy" id="460523"/>
    <lineage>
        <taxon>Eukaryota</taxon>
        <taxon>Fungi</taxon>
        <taxon>Dikarya</taxon>
        <taxon>Ascomycota</taxon>
        <taxon>Saccharomycotina</taxon>
        <taxon>Pichiomycetes</taxon>
        <taxon>Pichiales</taxon>
        <taxon>Pichiaceae</taxon>
        <taxon>Ogataea</taxon>
    </lineage>
</organism>
<evidence type="ECO:0000256" key="2">
    <source>
        <dbReference type="ARBA" id="ARBA00022723"/>
    </source>
</evidence>
<dbReference type="InterPro" id="IPR001199">
    <property type="entry name" value="Cyt_B5-like_heme/steroid-bd"/>
</dbReference>
<dbReference type="Pfam" id="PF00173">
    <property type="entry name" value="Cyt-b5"/>
    <property type="match status" value="1"/>
</dbReference>
<dbReference type="PANTHER" id="PTHR46237">
    <property type="entry name" value="CYTOCHROME B5 REDUCTASE 4 FAMILY MEMBER"/>
    <property type="match status" value="1"/>
</dbReference>
<dbReference type="InterPro" id="IPR051872">
    <property type="entry name" value="Cytochrome_b5/Flavoprotein_Rdt"/>
</dbReference>
<dbReference type="AlphaFoldDB" id="A0A9P8PD92"/>
<evidence type="ECO:0000256" key="5">
    <source>
        <dbReference type="SAM" id="MobiDB-lite"/>
    </source>
</evidence>
<dbReference type="GO" id="GO:0005737">
    <property type="term" value="C:cytoplasm"/>
    <property type="evidence" value="ECO:0007669"/>
    <property type="project" value="TreeGrafter"/>
</dbReference>
<dbReference type="GO" id="GO:0004128">
    <property type="term" value="F:cytochrome-b5 reductase activity, acting on NAD(P)H"/>
    <property type="evidence" value="ECO:0007669"/>
    <property type="project" value="TreeGrafter"/>
</dbReference>
<comment type="caution">
    <text evidence="7">The sequence shown here is derived from an EMBL/GenBank/DDBJ whole genome shotgun (WGS) entry which is preliminary data.</text>
</comment>
<evidence type="ECO:0000313" key="7">
    <source>
        <dbReference type="EMBL" id="KAH3669727.1"/>
    </source>
</evidence>
<keyword evidence="3 4" id="KW-0408">Iron</keyword>
<evidence type="ECO:0000256" key="4">
    <source>
        <dbReference type="RuleBase" id="RU362121"/>
    </source>
</evidence>
<sequence length="173" mass="19789">MTPLPAKADMSAKEKLEQLKKQRGESMARPAAPQRSYLSPNGPVTPNMTPTVSPMDSIMTANARRKISLKPGHSPLDWETKKKTSNMKGSIDPRDFPLRVTKEELKKHNKEHDFWICLNHKIYNLSPYLDYHPGGVEVLMKCAGKDGTFLFNKYHRWVNYERILDACFVGFLV</sequence>
<evidence type="ECO:0000256" key="3">
    <source>
        <dbReference type="ARBA" id="ARBA00023004"/>
    </source>
</evidence>
<dbReference type="SMART" id="SM01117">
    <property type="entry name" value="Cyt-b5"/>
    <property type="match status" value="1"/>
</dbReference>
<dbReference type="InterPro" id="IPR018506">
    <property type="entry name" value="Cyt_B5_heme-BS"/>
</dbReference>
<evidence type="ECO:0000313" key="8">
    <source>
        <dbReference type="Proteomes" id="UP000788993"/>
    </source>
</evidence>
<proteinExistence type="inferred from homology"/>
<feature type="region of interest" description="Disordered" evidence="5">
    <location>
        <begin position="1"/>
        <end position="46"/>
    </location>
</feature>
<dbReference type="Gene3D" id="3.10.120.10">
    <property type="entry name" value="Cytochrome b5-like heme/steroid binding domain"/>
    <property type="match status" value="1"/>
</dbReference>
<accession>A0A9P8PD92</accession>
<dbReference type="PANTHER" id="PTHR46237:SF1">
    <property type="entry name" value="CYTOCHROME B5 REDUCTASE 4"/>
    <property type="match status" value="1"/>
</dbReference>
<keyword evidence="8" id="KW-1185">Reference proteome</keyword>
<feature type="domain" description="Cytochrome b5 heme-binding" evidence="6">
    <location>
        <begin position="97"/>
        <end position="173"/>
    </location>
</feature>
<reference evidence="7" key="2">
    <citation type="submission" date="2021-01" db="EMBL/GenBank/DDBJ databases">
        <authorList>
            <person name="Schikora-Tamarit M.A."/>
        </authorList>
    </citation>
    <scope>NUCLEOTIDE SEQUENCE</scope>
    <source>
        <strain evidence="7">NCAIM Y.01608</strain>
    </source>
</reference>
<dbReference type="InterPro" id="IPR036400">
    <property type="entry name" value="Cyt_B5-like_heme/steroid_sf"/>
</dbReference>
<keyword evidence="2 4" id="KW-0479">Metal-binding</keyword>